<reference evidence="1" key="1">
    <citation type="submission" date="2014-11" db="EMBL/GenBank/DDBJ databases">
        <authorList>
            <person name="Amaro Gonzalez C."/>
        </authorList>
    </citation>
    <scope>NUCLEOTIDE SEQUENCE</scope>
</reference>
<organism evidence="1">
    <name type="scientific">Anguilla anguilla</name>
    <name type="common">European freshwater eel</name>
    <name type="synonym">Muraena anguilla</name>
    <dbReference type="NCBI Taxonomy" id="7936"/>
    <lineage>
        <taxon>Eukaryota</taxon>
        <taxon>Metazoa</taxon>
        <taxon>Chordata</taxon>
        <taxon>Craniata</taxon>
        <taxon>Vertebrata</taxon>
        <taxon>Euteleostomi</taxon>
        <taxon>Actinopterygii</taxon>
        <taxon>Neopterygii</taxon>
        <taxon>Teleostei</taxon>
        <taxon>Anguilliformes</taxon>
        <taxon>Anguillidae</taxon>
        <taxon>Anguilla</taxon>
    </lineage>
</organism>
<sequence length="30" mass="3636">MNKYKHYISPTVALPKTTFFFTKLTVFKHF</sequence>
<name>A0A0E9VAR9_ANGAN</name>
<reference evidence="1" key="2">
    <citation type="journal article" date="2015" name="Fish Shellfish Immunol.">
        <title>Early steps in the European eel (Anguilla anguilla)-Vibrio vulnificus interaction in the gills: Role of the RtxA13 toxin.</title>
        <authorList>
            <person name="Callol A."/>
            <person name="Pajuelo D."/>
            <person name="Ebbesson L."/>
            <person name="Teles M."/>
            <person name="MacKenzie S."/>
            <person name="Amaro C."/>
        </authorList>
    </citation>
    <scope>NUCLEOTIDE SEQUENCE</scope>
</reference>
<protein>
    <submittedName>
        <fullName evidence="1">Uncharacterized protein</fullName>
    </submittedName>
</protein>
<accession>A0A0E9VAR9</accession>
<dbReference type="EMBL" id="GBXM01033446">
    <property type="protein sequence ID" value="JAH75131.1"/>
    <property type="molecule type" value="Transcribed_RNA"/>
</dbReference>
<proteinExistence type="predicted"/>
<dbReference type="AlphaFoldDB" id="A0A0E9VAR9"/>
<evidence type="ECO:0000313" key="1">
    <source>
        <dbReference type="EMBL" id="JAH75131.1"/>
    </source>
</evidence>